<name>A0A131YHH1_RHIAP</name>
<comment type="subcellular location">
    <subcellularLocation>
        <location evidence="1 6">Secreted</location>
    </subcellularLocation>
</comment>
<comment type="function">
    <text evidence="6">Salivary chemokine-binding protein which binds to host chemokines.</text>
</comment>
<organism evidence="8">
    <name type="scientific">Rhipicephalus appendiculatus</name>
    <name type="common">Brown ear tick</name>
    <dbReference type="NCBI Taxonomy" id="34631"/>
    <lineage>
        <taxon>Eukaryota</taxon>
        <taxon>Metazoa</taxon>
        <taxon>Ecdysozoa</taxon>
        <taxon>Arthropoda</taxon>
        <taxon>Chelicerata</taxon>
        <taxon>Arachnida</taxon>
        <taxon>Acari</taxon>
        <taxon>Parasitiformes</taxon>
        <taxon>Ixodida</taxon>
        <taxon>Ixodoidea</taxon>
        <taxon>Ixodidae</taxon>
        <taxon>Rhipicephalinae</taxon>
        <taxon>Rhipicephalus</taxon>
        <taxon>Rhipicephalus</taxon>
    </lineage>
</organism>
<dbReference type="Pfam" id="PF19429">
    <property type="entry name" value="EVA_Class_A"/>
    <property type="match status" value="1"/>
</dbReference>
<accession>A0A131YHH1</accession>
<keyword evidence="7" id="KW-1133">Transmembrane helix</keyword>
<keyword evidence="7" id="KW-0472">Membrane</keyword>
<dbReference type="InterPro" id="IPR045797">
    <property type="entry name" value="EVA_Class_A"/>
</dbReference>
<evidence type="ECO:0000256" key="7">
    <source>
        <dbReference type="SAM" id="Phobius"/>
    </source>
</evidence>
<protein>
    <recommendedName>
        <fullName evidence="6">Evasin</fullName>
    </recommendedName>
</protein>
<keyword evidence="5 6" id="KW-0325">Glycoprotein</keyword>
<feature type="transmembrane region" description="Helical" evidence="7">
    <location>
        <begin position="24"/>
        <end position="41"/>
    </location>
</feature>
<sequence length="134" mass="14513">MAPRQKTLQAGCAFSLANLLPPHIMVRLFIWVAFFSFVACYDHPYFTVPEGGIICHHHDLSTPAGTVSVGCEQVCTAPSPIKVTPLIKKDCVTVAHGAVKYMDPAVNYTCELGACEGSTCKPFDLLIGCWKPLS</sequence>
<dbReference type="EMBL" id="GEDV01010605">
    <property type="protein sequence ID" value="JAP77952.1"/>
    <property type="molecule type" value="Transcribed_RNA"/>
</dbReference>
<evidence type="ECO:0000256" key="1">
    <source>
        <dbReference type="ARBA" id="ARBA00004613"/>
    </source>
</evidence>
<dbReference type="AlphaFoldDB" id="A0A131YHH1"/>
<proteinExistence type="predicted"/>
<evidence type="ECO:0000256" key="4">
    <source>
        <dbReference type="ARBA" id="ARBA00023157"/>
    </source>
</evidence>
<evidence type="ECO:0000313" key="8">
    <source>
        <dbReference type="EMBL" id="JAP77952.1"/>
    </source>
</evidence>
<keyword evidence="4 6" id="KW-1015">Disulfide bond</keyword>
<keyword evidence="2 6" id="KW-0964">Secreted</keyword>
<dbReference type="GO" id="GO:0005576">
    <property type="term" value="C:extracellular region"/>
    <property type="evidence" value="ECO:0007669"/>
    <property type="project" value="UniProtKB-SubCell"/>
</dbReference>
<evidence type="ECO:0000256" key="2">
    <source>
        <dbReference type="ARBA" id="ARBA00022525"/>
    </source>
</evidence>
<dbReference type="Gene3D" id="2.30.130.100">
    <property type="match status" value="1"/>
</dbReference>
<evidence type="ECO:0000256" key="5">
    <source>
        <dbReference type="ARBA" id="ARBA00023180"/>
    </source>
</evidence>
<evidence type="ECO:0000256" key="6">
    <source>
        <dbReference type="RuleBase" id="RU369006"/>
    </source>
</evidence>
<reference evidence="8" key="1">
    <citation type="journal article" date="2016" name="Ticks Tick Borne Dis.">
        <title>De novo assembly and annotation of the salivary gland transcriptome of Rhipicephalus appendiculatus male and female ticks during blood feeding.</title>
        <authorList>
            <person name="de Castro M.H."/>
            <person name="de Klerk D."/>
            <person name="Pienaar R."/>
            <person name="Latif A.A."/>
            <person name="Rees D.J."/>
            <person name="Mans B.J."/>
        </authorList>
    </citation>
    <scope>NUCLEOTIDE SEQUENCE</scope>
    <source>
        <tissue evidence="8">Salivary glands</tissue>
    </source>
</reference>
<evidence type="ECO:0000256" key="3">
    <source>
        <dbReference type="ARBA" id="ARBA00022729"/>
    </source>
</evidence>
<dbReference type="GO" id="GO:0019957">
    <property type="term" value="F:C-C chemokine binding"/>
    <property type="evidence" value="ECO:0007669"/>
    <property type="project" value="InterPro"/>
</dbReference>
<keyword evidence="7" id="KW-0812">Transmembrane</keyword>
<keyword evidence="3 6" id="KW-0732">Signal</keyword>